<feature type="binding site" evidence="5">
    <location>
        <begin position="273"/>
        <end position="274"/>
    </location>
    <ligand>
        <name>substrate</name>
    </ligand>
</feature>
<dbReference type="SMART" id="SM00404">
    <property type="entry name" value="PTPc_motif"/>
    <property type="match status" value="1"/>
</dbReference>
<name>A0A6J0YAC4_ODOVR</name>
<dbReference type="GO" id="GO:0004438">
    <property type="term" value="F:phosphatidylinositol-3-phosphate phosphatase activity"/>
    <property type="evidence" value="ECO:0007669"/>
    <property type="project" value="TreeGrafter"/>
</dbReference>
<dbReference type="InterPro" id="IPR030564">
    <property type="entry name" value="Myotubularin"/>
</dbReference>
<evidence type="ECO:0000256" key="4">
    <source>
        <dbReference type="PIRSR" id="PIRSR630564-1"/>
    </source>
</evidence>
<dbReference type="RefSeq" id="XP_020758653.1">
    <property type="nucleotide sequence ID" value="XM_020902994.2"/>
</dbReference>
<dbReference type="Pfam" id="PF06602">
    <property type="entry name" value="Myotub-related"/>
    <property type="match status" value="1"/>
</dbReference>
<evidence type="ECO:0000256" key="3">
    <source>
        <dbReference type="ARBA" id="ARBA00023098"/>
    </source>
</evidence>
<evidence type="ECO:0000256" key="1">
    <source>
        <dbReference type="ARBA" id="ARBA00007471"/>
    </source>
</evidence>
<dbReference type="AlphaFoldDB" id="A0A6J0YAC4"/>
<evidence type="ECO:0000259" key="7">
    <source>
        <dbReference type="PROSITE" id="PS51339"/>
    </source>
</evidence>
<organism evidence="8 9">
    <name type="scientific">Odocoileus virginianus</name>
    <name type="common">White-tailed deer</name>
    <dbReference type="NCBI Taxonomy" id="9874"/>
    <lineage>
        <taxon>Eukaryota</taxon>
        <taxon>Metazoa</taxon>
        <taxon>Chordata</taxon>
        <taxon>Craniata</taxon>
        <taxon>Vertebrata</taxon>
        <taxon>Euteleostomi</taxon>
        <taxon>Mammalia</taxon>
        <taxon>Eutheria</taxon>
        <taxon>Laurasiatheria</taxon>
        <taxon>Artiodactyla</taxon>
        <taxon>Ruminantia</taxon>
        <taxon>Pecora</taxon>
        <taxon>Cervidae</taxon>
        <taxon>Odocoileinae</taxon>
        <taxon>Odocoileus</taxon>
    </lineage>
</organism>
<dbReference type="SUPFAM" id="SSF50729">
    <property type="entry name" value="PH domain-like"/>
    <property type="match status" value="1"/>
</dbReference>
<keyword evidence="3" id="KW-0443">Lipid metabolism</keyword>
<dbReference type="GO" id="GO:0046856">
    <property type="term" value="P:phosphatidylinositol dephosphorylation"/>
    <property type="evidence" value="ECO:0007669"/>
    <property type="project" value="TreeGrafter"/>
</dbReference>
<dbReference type="PANTHER" id="PTHR10807:SF34">
    <property type="entry name" value="MYOTUBULARIN-RELATED PROTEIN 6"/>
    <property type="match status" value="1"/>
</dbReference>
<dbReference type="GO" id="GO:0005635">
    <property type="term" value="C:nuclear envelope"/>
    <property type="evidence" value="ECO:0007669"/>
    <property type="project" value="TreeGrafter"/>
</dbReference>
<dbReference type="CDD" id="cd14585">
    <property type="entry name" value="PTP-MTMR6"/>
    <property type="match status" value="1"/>
</dbReference>
<proteinExistence type="inferred from homology"/>
<accession>A0A6J0YAC4</accession>
<dbReference type="Gene3D" id="2.30.29.30">
    <property type="entry name" value="Pleckstrin-homology domain (PH domain)/Phosphotyrosine-binding domain (PTB)"/>
    <property type="match status" value="1"/>
</dbReference>
<dbReference type="InterPro" id="IPR048994">
    <property type="entry name" value="PH-GRAM_MTMR6-9"/>
</dbReference>
<gene>
    <name evidence="9" type="primary">MTMR6</name>
</gene>
<evidence type="ECO:0000313" key="8">
    <source>
        <dbReference type="Proteomes" id="UP001652640"/>
    </source>
</evidence>
<dbReference type="InterPro" id="IPR011993">
    <property type="entry name" value="PH-like_dom_sf"/>
</dbReference>
<dbReference type="PROSITE" id="PS51339">
    <property type="entry name" value="PPASE_MYOTUBULARIN"/>
    <property type="match status" value="1"/>
</dbReference>
<dbReference type="GeneID" id="110143395"/>
<dbReference type="InterPro" id="IPR003595">
    <property type="entry name" value="Tyr_Pase_cat"/>
</dbReference>
<dbReference type="FunFam" id="2.30.29.30:FF:000135">
    <property type="entry name" value="Myotubularin related protein 6"/>
    <property type="match status" value="1"/>
</dbReference>
<evidence type="ECO:0000256" key="2">
    <source>
        <dbReference type="ARBA" id="ARBA00022801"/>
    </source>
</evidence>
<sequence>MEHIRTTKVEQVKLLDRFSTSNKSLTGTLYLTATHLLFIDAHQKETWILHHHIASVEKLALTTSGCPLVIQCKNFRTVHFIVPRERDCHDIYNSLLQLSKQAKYEDLYAFSYNPKQNDAERLQGWELIDLAEEYQRMGVPNSNWQLSDANRDYKICETYPRELYVPRIASKPIIVGSSKFRSKGRFPVLSYYHQSKEAAICRCSQPLSGFSARCLEDEHLLQAISKANPANRYMYVMDTRPRLNAMANRAAGKGYENEDNYSNIRFQFVGIENIHVMRSSLQKLLEVNGTKGLSVNDFYSGLESSGWLRHIKAVMDAAIFLAKAIAAESASVLVHCSDGWDRTSQVCSLGSLLLDPYYRTIRGFMVLIEKDWISFGHKFSERCGHLDGDPKEVSPVFTQFLECVWHLTEQFPQAFEFNEAFLLQIHEHIHSCQFGNFIGNCQKEREELKLKEKTYSLWPFLLDDQKKYLNPLYGSQSQKSAVLEPNTVSFNFKFWRNMFHQFDRTLHPRQSVFNIIMNMNEQNKQLETDIKDLESQIKQRKNKQTDGILSKELLNSVRPESPALKATLSLKEQTLLPVNDVLRTIEGSSPADNRYSEYADEFSKAEPAVVSLEYGVARMTC</sequence>
<evidence type="ECO:0000256" key="5">
    <source>
        <dbReference type="PIRSR" id="PIRSR630564-2"/>
    </source>
</evidence>
<evidence type="ECO:0000256" key="6">
    <source>
        <dbReference type="SAM" id="Coils"/>
    </source>
</evidence>
<dbReference type="InterPro" id="IPR035998">
    <property type="entry name" value="MTMR6_PH-GRAM"/>
</dbReference>
<feature type="domain" description="Myotubularin phosphatase" evidence="7">
    <location>
        <begin position="124"/>
        <end position="499"/>
    </location>
</feature>
<dbReference type="SUPFAM" id="SSF52799">
    <property type="entry name" value="(Phosphotyrosine protein) phosphatases II"/>
    <property type="match status" value="1"/>
</dbReference>
<dbReference type="Pfam" id="PF21098">
    <property type="entry name" value="PH-GRAM_MTMR6-like"/>
    <property type="match status" value="1"/>
</dbReference>
<evidence type="ECO:0000313" key="9">
    <source>
        <dbReference type="RefSeq" id="XP_020758653.1"/>
    </source>
</evidence>
<dbReference type="CDD" id="cd13343">
    <property type="entry name" value="PH-GRAM_MTMR6"/>
    <property type="match status" value="1"/>
</dbReference>
<feature type="coiled-coil region" evidence="6">
    <location>
        <begin position="516"/>
        <end position="543"/>
    </location>
</feature>
<dbReference type="Proteomes" id="UP001652640">
    <property type="component" value="Chromosome 8"/>
</dbReference>
<reference evidence="8" key="1">
    <citation type="journal article" date="2022" name="J. Hered.">
        <title>A De Novo Chromosome-Level Genome Assembly of the White-Tailed Deer, Odocoileus Virginianus.</title>
        <authorList>
            <person name="London E.W."/>
            <person name="Roca A.L."/>
            <person name="Novakofski J.E."/>
            <person name="Mateus-Pinilla N.E."/>
        </authorList>
    </citation>
    <scope>NUCLEOTIDE SEQUENCE [LARGE SCALE GENOMIC DNA]</scope>
</reference>
<keyword evidence="6" id="KW-0175">Coiled coil</keyword>
<keyword evidence="2" id="KW-0378">Hydrolase</keyword>
<dbReference type="GO" id="GO:0005737">
    <property type="term" value="C:cytoplasm"/>
    <property type="evidence" value="ECO:0007669"/>
    <property type="project" value="TreeGrafter"/>
</dbReference>
<protein>
    <submittedName>
        <fullName evidence="9">Phosphatidylinositol-3,5-bisphosphate 3-phosphatase MTMR6 isoform X2</fullName>
    </submittedName>
</protein>
<comment type="similarity">
    <text evidence="1">Belongs to the protein-tyrosine phosphatase family. Non-receptor class myotubularin subfamily.</text>
</comment>
<feature type="binding site" evidence="5">
    <location>
        <begin position="336"/>
        <end position="342"/>
    </location>
    <ligand>
        <name>substrate</name>
    </ligand>
</feature>
<dbReference type="PROSITE" id="PS00383">
    <property type="entry name" value="TYR_PHOSPHATASE_1"/>
    <property type="match status" value="1"/>
</dbReference>
<keyword evidence="8" id="KW-1185">Reference proteome</keyword>
<dbReference type="InterPro" id="IPR029021">
    <property type="entry name" value="Prot-tyrosine_phosphatase-like"/>
</dbReference>
<feature type="active site" description="Phosphocysteine intermediate" evidence="4">
    <location>
        <position position="336"/>
    </location>
</feature>
<dbReference type="InterPro" id="IPR016130">
    <property type="entry name" value="Tyr_Pase_AS"/>
</dbReference>
<dbReference type="GO" id="GO:0106018">
    <property type="term" value="F:phosphatidylinositol-3,5-bisphosphate phosphatase activity"/>
    <property type="evidence" value="ECO:0007669"/>
    <property type="project" value="TreeGrafter"/>
</dbReference>
<dbReference type="InterPro" id="IPR010569">
    <property type="entry name" value="Myotubularin-like_Pase_dom"/>
</dbReference>
<reference evidence="9" key="2">
    <citation type="submission" date="2025-08" db="UniProtKB">
        <authorList>
            <consortium name="RefSeq"/>
        </authorList>
    </citation>
    <scope>IDENTIFICATION</scope>
    <source>
        <tissue evidence="9">Tongue muscle</tissue>
    </source>
</reference>
<dbReference type="PANTHER" id="PTHR10807">
    <property type="entry name" value="MYOTUBULARIN-RELATED"/>
    <property type="match status" value="1"/>
</dbReference>